<feature type="chain" id="PRO_5012049137" description="Lipoprotein" evidence="1">
    <location>
        <begin position="23"/>
        <end position="225"/>
    </location>
</feature>
<feature type="signal peptide" evidence="1">
    <location>
        <begin position="1"/>
        <end position="22"/>
    </location>
</feature>
<organism evidence="2 3">
    <name type="scientific">Paraburkholderia ribeironis</name>
    <dbReference type="NCBI Taxonomy" id="1247936"/>
    <lineage>
        <taxon>Bacteria</taxon>
        <taxon>Pseudomonadati</taxon>
        <taxon>Pseudomonadota</taxon>
        <taxon>Betaproteobacteria</taxon>
        <taxon>Burkholderiales</taxon>
        <taxon>Burkholderiaceae</taxon>
        <taxon>Paraburkholderia</taxon>
    </lineage>
</organism>
<evidence type="ECO:0008006" key="4">
    <source>
        <dbReference type="Google" id="ProtNLM"/>
    </source>
</evidence>
<dbReference type="EMBL" id="CYGX02000048">
    <property type="protein sequence ID" value="SIT44657.1"/>
    <property type="molecule type" value="Genomic_DNA"/>
</dbReference>
<accession>A0A1N7SB89</accession>
<keyword evidence="1" id="KW-0732">Signal</keyword>
<dbReference type="OrthoDB" id="7058468at2"/>
<protein>
    <recommendedName>
        <fullName evidence="4">Lipoprotein</fullName>
    </recommendedName>
</protein>
<name>A0A1N7SB89_9BURK</name>
<dbReference type="RefSeq" id="WP_094781633.1">
    <property type="nucleotide sequence ID" value="NZ_CYGX02000048.1"/>
</dbReference>
<gene>
    <name evidence="2" type="ORF">BN2475_480062</name>
</gene>
<reference evidence="2 3" key="1">
    <citation type="submission" date="2016-12" db="EMBL/GenBank/DDBJ databases">
        <authorList>
            <person name="Song W.-J."/>
            <person name="Kurnit D.M."/>
        </authorList>
    </citation>
    <scope>NUCLEOTIDE SEQUENCE [LARGE SCALE GENOMIC DNA]</scope>
    <source>
        <strain evidence="2 3">STM7296</strain>
    </source>
</reference>
<evidence type="ECO:0000313" key="2">
    <source>
        <dbReference type="EMBL" id="SIT44657.1"/>
    </source>
</evidence>
<evidence type="ECO:0000256" key="1">
    <source>
        <dbReference type="SAM" id="SignalP"/>
    </source>
</evidence>
<keyword evidence="3" id="KW-1185">Reference proteome</keyword>
<proteinExistence type="predicted"/>
<sequence>MKKYIAIFATVGTLLTSGCATVSTMSPTTTTSSVDTTKNSYALMTVTLKNAYHTSYQPSPIVVNLERGAADSRADRLNFKFDDQAATAGDSGNHYFIRLPLAPGKYVMRGITGQSGIFPFHGMFFAPLHEVVEVKPNSIVYLGHIDATVVERKDGELRAGPVIPLIDQAATGFSGGTWDISVSDRFDNDVTAFKKDFPALSNASIERDVLPAWDKQKATEWWANH</sequence>
<dbReference type="Proteomes" id="UP000187012">
    <property type="component" value="Unassembled WGS sequence"/>
</dbReference>
<dbReference type="PROSITE" id="PS51257">
    <property type="entry name" value="PROKAR_LIPOPROTEIN"/>
    <property type="match status" value="1"/>
</dbReference>
<evidence type="ECO:0000313" key="3">
    <source>
        <dbReference type="Proteomes" id="UP000187012"/>
    </source>
</evidence>
<dbReference type="AlphaFoldDB" id="A0A1N7SB89"/>